<reference evidence="1 2" key="1">
    <citation type="submission" date="2023-03" db="EMBL/GenBank/DDBJ databases">
        <title>Bacillus Genome Sequencing.</title>
        <authorList>
            <person name="Dunlap C."/>
        </authorList>
    </citation>
    <scope>NUCLEOTIDE SEQUENCE [LARGE SCALE GENOMIC DNA]</scope>
    <source>
        <strain evidence="1 2">B-23453</strain>
    </source>
</reference>
<name>A0ABU6MM57_9BACI</name>
<proteinExistence type="predicted"/>
<protein>
    <submittedName>
        <fullName evidence="1">YueH family protein</fullName>
    </submittedName>
</protein>
<accession>A0ABU6MM57</accession>
<dbReference type="InterPro" id="IPR020260">
    <property type="entry name" value="Uncharacterised_YueH"/>
</dbReference>
<dbReference type="RefSeq" id="WP_066265000.1">
    <property type="nucleotide sequence ID" value="NZ_JARMAB010000021.1"/>
</dbReference>
<comment type="caution">
    <text evidence="1">The sequence shown here is derived from an EMBL/GenBank/DDBJ whole genome shotgun (WGS) entry which is preliminary data.</text>
</comment>
<dbReference type="EMBL" id="JARMAB010000021">
    <property type="protein sequence ID" value="MED1204302.1"/>
    <property type="molecule type" value="Genomic_DNA"/>
</dbReference>
<dbReference type="Proteomes" id="UP001341444">
    <property type="component" value="Unassembled WGS sequence"/>
</dbReference>
<gene>
    <name evidence="1" type="ORF">P4T90_14735</name>
</gene>
<sequence>MKIRKTTLRGNPIDVFIYENKKDEYFVMAIPELEWSIHFSYDEEDEDLKERLIASLDQKAAAGTDAVDLGRRLLQWAKEM</sequence>
<dbReference type="Pfam" id="PF14166">
    <property type="entry name" value="YueH"/>
    <property type="match status" value="1"/>
</dbReference>
<evidence type="ECO:0000313" key="2">
    <source>
        <dbReference type="Proteomes" id="UP001341444"/>
    </source>
</evidence>
<keyword evidence="2" id="KW-1185">Reference proteome</keyword>
<evidence type="ECO:0000313" key="1">
    <source>
        <dbReference type="EMBL" id="MED1204302.1"/>
    </source>
</evidence>
<organism evidence="1 2">
    <name type="scientific">Heyndrickxia acidicola</name>
    <dbReference type="NCBI Taxonomy" id="209389"/>
    <lineage>
        <taxon>Bacteria</taxon>
        <taxon>Bacillati</taxon>
        <taxon>Bacillota</taxon>
        <taxon>Bacilli</taxon>
        <taxon>Bacillales</taxon>
        <taxon>Bacillaceae</taxon>
        <taxon>Heyndrickxia</taxon>
    </lineage>
</organism>